<keyword evidence="2" id="KW-0456">Lyase</keyword>
<reference evidence="3" key="1">
    <citation type="submission" date="2015-07" db="EMBL/GenBank/DDBJ databases">
        <title>Near-Complete Genome Sequence of the Cellulolytic Bacterium Bacteroides (Pseudobacteroides) cellulosolvens ATCC 35603.</title>
        <authorList>
            <person name="Dassa B."/>
            <person name="Utturkar S.M."/>
            <person name="Klingeman D.M."/>
            <person name="Hurt R.A."/>
            <person name="Keller M."/>
            <person name="Xu J."/>
            <person name="Reddy Y.H.K."/>
            <person name="Borovok I."/>
            <person name="Grinberg I.R."/>
            <person name="Lamed R."/>
            <person name="Zhivin O."/>
            <person name="Bayer E.A."/>
            <person name="Brown S.D."/>
        </authorList>
    </citation>
    <scope>NUCLEOTIDE SEQUENCE [LARGE SCALE GENOMIC DNA]</scope>
    <source>
        <strain evidence="3">DSM 2933</strain>
    </source>
</reference>
<organism evidence="2 3">
    <name type="scientific">Pseudobacteroides cellulosolvens ATCC 35603 = DSM 2933</name>
    <dbReference type="NCBI Taxonomy" id="398512"/>
    <lineage>
        <taxon>Bacteria</taxon>
        <taxon>Bacillati</taxon>
        <taxon>Bacillota</taxon>
        <taxon>Clostridia</taxon>
        <taxon>Eubacteriales</taxon>
        <taxon>Oscillospiraceae</taxon>
        <taxon>Pseudobacteroides</taxon>
    </lineage>
</organism>
<feature type="domain" description="NAD-dependent epimerase/dehydratase" evidence="1">
    <location>
        <begin position="4"/>
        <end position="229"/>
    </location>
</feature>
<dbReference type="RefSeq" id="WP_050753504.1">
    <property type="nucleotide sequence ID" value="NZ_JQKC01000017.1"/>
</dbReference>
<dbReference type="OrthoDB" id="9811743at2"/>
<dbReference type="GO" id="GO:0008460">
    <property type="term" value="F:dTDP-glucose 4,6-dehydratase activity"/>
    <property type="evidence" value="ECO:0007669"/>
    <property type="project" value="UniProtKB-EC"/>
</dbReference>
<comment type="caution">
    <text evidence="2">The sequence shown here is derived from an EMBL/GenBank/DDBJ whole genome shotgun (WGS) entry which is preliminary data.</text>
</comment>
<evidence type="ECO:0000259" key="1">
    <source>
        <dbReference type="Pfam" id="PF01370"/>
    </source>
</evidence>
<evidence type="ECO:0000313" key="3">
    <source>
        <dbReference type="Proteomes" id="UP000036923"/>
    </source>
</evidence>
<dbReference type="Gene3D" id="3.40.50.720">
    <property type="entry name" value="NAD(P)-binding Rossmann-like Domain"/>
    <property type="match status" value="1"/>
</dbReference>
<dbReference type="InterPro" id="IPR036291">
    <property type="entry name" value="NAD(P)-bd_dom_sf"/>
</dbReference>
<accession>A0A0L6JPX3</accession>
<dbReference type="EMBL" id="LGTC01000001">
    <property type="protein sequence ID" value="KNY27891.1"/>
    <property type="molecule type" value="Genomic_DNA"/>
</dbReference>
<dbReference type="AlphaFoldDB" id="A0A0L6JPX3"/>
<protein>
    <submittedName>
        <fullName evidence="2">dTDP-glucose 4,6-dehydratase</fullName>
        <ecNumber evidence="2">4.2.1.46</ecNumber>
    </submittedName>
</protein>
<dbReference type="PRINTS" id="PR01713">
    <property type="entry name" value="NUCEPIMERASE"/>
</dbReference>
<dbReference type="Proteomes" id="UP000036923">
    <property type="component" value="Unassembled WGS sequence"/>
</dbReference>
<evidence type="ECO:0000313" key="2">
    <source>
        <dbReference type="EMBL" id="KNY27891.1"/>
    </source>
</evidence>
<dbReference type="STRING" id="398512.Bccel_3162"/>
<dbReference type="InterPro" id="IPR050177">
    <property type="entry name" value="Lipid_A_modif_metabolic_enz"/>
</dbReference>
<keyword evidence="3" id="KW-1185">Reference proteome</keyword>
<proteinExistence type="predicted"/>
<dbReference type="SUPFAM" id="SSF51735">
    <property type="entry name" value="NAD(P)-binding Rossmann-fold domains"/>
    <property type="match status" value="1"/>
</dbReference>
<dbReference type="PANTHER" id="PTHR43245">
    <property type="entry name" value="BIFUNCTIONAL POLYMYXIN RESISTANCE PROTEIN ARNA"/>
    <property type="match status" value="1"/>
</dbReference>
<dbReference type="InterPro" id="IPR001509">
    <property type="entry name" value="Epimerase_deHydtase"/>
</dbReference>
<gene>
    <name evidence="2" type="ORF">Bccel_3162</name>
</gene>
<dbReference type="eggNOG" id="COG0451">
    <property type="taxonomic scope" value="Bacteria"/>
</dbReference>
<sequence length="316" mass="35918">MDKILITGGAGFIGSHLAEQLISKDYKVTVYDIKPNRNKNVNYVFGDIMDYDRLKCAMEGHKTVCHLAAMVGVTACLMDENQVYRINLEGTKNVIRACREAGVKNLLFTSSSEVYGEGSPVKILDETMELKPITHYGKSKMYSEWLMKEFSEESDVKVTVLRYCNIYGIGQRKEFVVSIFIDSILKGRPVKICGTGDQLRSFTYVDDAVEGTIKALFRDQTGFEVFNIGSSSNIQIKELANKILEFTNSGRIEYVSYEDLDRIKECEILYRIPSIEKARKYLGYADSTTLDKGLAITYDYYNSINKEDSFQEVMYP</sequence>
<name>A0A0L6JPX3_9FIRM</name>
<dbReference type="Pfam" id="PF01370">
    <property type="entry name" value="Epimerase"/>
    <property type="match status" value="1"/>
</dbReference>
<dbReference type="EC" id="4.2.1.46" evidence="2"/>